<dbReference type="RefSeq" id="WP_090485346.1">
    <property type="nucleotide sequence ID" value="NZ_FOUO01000008.1"/>
</dbReference>
<keyword evidence="4 10" id="KW-0808">Transferase</keyword>
<evidence type="ECO:0000256" key="4">
    <source>
        <dbReference type="ARBA" id="ARBA00022679"/>
    </source>
</evidence>
<keyword evidence="3 10" id="KW-0489">Methyltransferase</keyword>
<proteinExistence type="inferred from homology"/>
<dbReference type="AlphaFoldDB" id="A0A1I4RKK0"/>
<dbReference type="GO" id="GO:0032259">
    <property type="term" value="P:methylation"/>
    <property type="evidence" value="ECO:0007669"/>
    <property type="project" value="UniProtKB-KW"/>
</dbReference>
<dbReference type="FunFam" id="3.40.1010.10:FF:000001">
    <property type="entry name" value="Siroheme synthase"/>
    <property type="match status" value="1"/>
</dbReference>
<evidence type="ECO:0000256" key="6">
    <source>
        <dbReference type="ARBA" id="ARBA00023244"/>
    </source>
</evidence>
<evidence type="ECO:0000256" key="5">
    <source>
        <dbReference type="ARBA" id="ARBA00022691"/>
    </source>
</evidence>
<dbReference type="UniPathway" id="UPA00262">
    <property type="reaction ID" value="UER00211"/>
</dbReference>
<dbReference type="Pfam" id="PF00590">
    <property type="entry name" value="TP_methylase"/>
    <property type="match status" value="1"/>
</dbReference>
<protein>
    <recommendedName>
        <fullName evidence="2">uroporphyrinogen-III C-methyltransferase</fullName>
        <ecNumber evidence="2">2.1.1.107</ecNumber>
    </recommendedName>
</protein>
<dbReference type="InterPro" id="IPR014777">
    <property type="entry name" value="4pyrrole_Mease_sub1"/>
</dbReference>
<dbReference type="OrthoDB" id="9815856at2"/>
<reference evidence="10 11" key="1">
    <citation type="submission" date="2016-10" db="EMBL/GenBank/DDBJ databases">
        <authorList>
            <person name="de Groot N.N."/>
        </authorList>
    </citation>
    <scope>NUCLEOTIDE SEQUENCE [LARGE SCALE GENOMIC DNA]</scope>
    <source>
        <strain evidence="10 11">DSM 4180</strain>
    </source>
</reference>
<evidence type="ECO:0000256" key="2">
    <source>
        <dbReference type="ARBA" id="ARBA00012162"/>
    </source>
</evidence>
<dbReference type="PANTHER" id="PTHR45790:SF3">
    <property type="entry name" value="S-ADENOSYL-L-METHIONINE-DEPENDENT UROPORPHYRINOGEN III METHYLTRANSFERASE, CHLOROPLASTIC"/>
    <property type="match status" value="1"/>
</dbReference>
<comment type="pathway">
    <text evidence="7">Porphyrin-containing compound metabolism; siroheme biosynthesis; precorrin-2 from uroporphyrinogen III: step 1/1.</text>
</comment>
<evidence type="ECO:0000256" key="1">
    <source>
        <dbReference type="ARBA" id="ARBA00005879"/>
    </source>
</evidence>
<dbReference type="STRING" id="195064.SAMN05421721_10855"/>
<dbReference type="InterPro" id="IPR000878">
    <property type="entry name" value="4pyrrol_Mease"/>
</dbReference>
<dbReference type="EMBL" id="FOUO01000008">
    <property type="protein sequence ID" value="SFM52741.1"/>
    <property type="molecule type" value="Genomic_DNA"/>
</dbReference>
<dbReference type="PANTHER" id="PTHR45790">
    <property type="entry name" value="SIROHEME SYNTHASE-RELATED"/>
    <property type="match status" value="1"/>
</dbReference>
<dbReference type="GO" id="GO:0019354">
    <property type="term" value="P:siroheme biosynthetic process"/>
    <property type="evidence" value="ECO:0007669"/>
    <property type="project" value="UniProtKB-UniPathway"/>
</dbReference>
<dbReference type="CDD" id="cd11642">
    <property type="entry name" value="SUMT"/>
    <property type="match status" value="1"/>
</dbReference>
<dbReference type="InterPro" id="IPR003043">
    <property type="entry name" value="Uropor_MeTrfase_CS"/>
</dbReference>
<dbReference type="InterPro" id="IPR050161">
    <property type="entry name" value="Siro_Cobalamin_biosynth"/>
</dbReference>
<keyword evidence="5" id="KW-0949">S-adenosyl-L-methionine</keyword>
<evidence type="ECO:0000313" key="11">
    <source>
        <dbReference type="Proteomes" id="UP000199556"/>
    </source>
</evidence>
<keyword evidence="11" id="KW-1185">Reference proteome</keyword>
<organism evidence="10 11">
    <name type="scientific">Ectothiorhodospira mobilis</name>
    <dbReference type="NCBI Taxonomy" id="195064"/>
    <lineage>
        <taxon>Bacteria</taxon>
        <taxon>Pseudomonadati</taxon>
        <taxon>Pseudomonadota</taxon>
        <taxon>Gammaproteobacteria</taxon>
        <taxon>Chromatiales</taxon>
        <taxon>Ectothiorhodospiraceae</taxon>
        <taxon>Ectothiorhodospira</taxon>
    </lineage>
</organism>
<keyword evidence="6" id="KW-0627">Porphyrin biosynthesis</keyword>
<evidence type="ECO:0000259" key="9">
    <source>
        <dbReference type="Pfam" id="PF00590"/>
    </source>
</evidence>
<evidence type="ECO:0000256" key="7">
    <source>
        <dbReference type="ARBA" id="ARBA00025705"/>
    </source>
</evidence>
<dbReference type="SUPFAM" id="SSF53790">
    <property type="entry name" value="Tetrapyrrole methylase"/>
    <property type="match status" value="1"/>
</dbReference>
<sequence>MNPLSPSPNPAPGAALEALETLIPGMPRMRPGEVWIVGAGPGDPGLLTLHALSALLQADVLVHDALIDARTLALAPPQAVRIFAGKRGGRPSTHQDEITATLMDQARRGFRVVRLKGGDPFIFGRGGEEVAALVEAGIPNRVIPGLTSGLAGLSAVGIPATCRGVNQALFLATGHGAGRRPTPEGIDWPLVARLGQPVVLYMALKNLPFILEGLGQGGMAPETPAAVVAWATTAQERVVVATLGTLLETLRREGLDAPAIIVLGEIVNCRNTLQRVVTQAMGEVSSS</sequence>
<evidence type="ECO:0000313" key="10">
    <source>
        <dbReference type="EMBL" id="SFM52741.1"/>
    </source>
</evidence>
<dbReference type="EC" id="2.1.1.107" evidence="2"/>
<gene>
    <name evidence="10" type="ORF">SAMN05421721_10855</name>
</gene>
<accession>A0A1I4RKK0</accession>
<dbReference type="InterPro" id="IPR006366">
    <property type="entry name" value="CobA/CysG_C"/>
</dbReference>
<feature type="domain" description="Tetrapyrrole methylase" evidence="9">
    <location>
        <begin position="34"/>
        <end position="246"/>
    </location>
</feature>
<dbReference type="Gene3D" id="3.40.1010.10">
    <property type="entry name" value="Cobalt-precorrin-4 Transmethylase, Domain 1"/>
    <property type="match status" value="1"/>
</dbReference>
<dbReference type="Gene3D" id="3.30.950.10">
    <property type="entry name" value="Methyltransferase, Cobalt-precorrin-4 Transmethylase, Domain 2"/>
    <property type="match status" value="1"/>
</dbReference>
<evidence type="ECO:0000256" key="8">
    <source>
        <dbReference type="ARBA" id="ARBA00060548"/>
    </source>
</evidence>
<dbReference type="InterPro" id="IPR035996">
    <property type="entry name" value="4pyrrol_Methylase_sf"/>
</dbReference>
<dbReference type="InterPro" id="IPR014776">
    <property type="entry name" value="4pyrrole_Mease_sub2"/>
</dbReference>
<dbReference type="GO" id="GO:0004851">
    <property type="term" value="F:uroporphyrin-III C-methyltransferase activity"/>
    <property type="evidence" value="ECO:0007669"/>
    <property type="project" value="UniProtKB-EC"/>
</dbReference>
<name>A0A1I4RKK0_ECTMO</name>
<evidence type="ECO:0000256" key="3">
    <source>
        <dbReference type="ARBA" id="ARBA00022603"/>
    </source>
</evidence>
<dbReference type="Proteomes" id="UP000199556">
    <property type="component" value="Unassembled WGS sequence"/>
</dbReference>
<comment type="pathway">
    <text evidence="8">Cofactor biosynthesis; adenosylcobalamin biosynthesis; precorrin-2 from uroporphyrinogen III: step 1/1.</text>
</comment>
<dbReference type="NCBIfam" id="NF004790">
    <property type="entry name" value="PRK06136.1"/>
    <property type="match status" value="1"/>
</dbReference>
<dbReference type="NCBIfam" id="TIGR01469">
    <property type="entry name" value="cobA_cysG_Cterm"/>
    <property type="match status" value="1"/>
</dbReference>
<dbReference type="PROSITE" id="PS00839">
    <property type="entry name" value="SUMT_1"/>
    <property type="match status" value="1"/>
</dbReference>
<comment type="similarity">
    <text evidence="1">Belongs to the precorrin methyltransferase family.</text>
</comment>